<proteinExistence type="predicted"/>
<accession>A0A0J9RZJ8</accession>
<dbReference type="AlphaFoldDB" id="A0A0J9RZJ8"/>
<dbReference type="KEGG" id="dsi:Dsimw501_GD14998"/>
<reference evidence="1" key="2">
    <citation type="submission" date="2014-06" db="EMBL/GenBank/DDBJ databases">
        <authorList>
            <person name="Hu T."/>
            <person name="Eisen M.B."/>
            <person name="Thornton K.R."/>
            <person name="Andolfatto P."/>
        </authorList>
    </citation>
    <scope>NUCLEOTIDE SEQUENCE</scope>
    <source>
        <strain evidence="1">W501</strain>
    </source>
</reference>
<protein>
    <submittedName>
        <fullName evidence="1">Uncharacterized protein</fullName>
    </submittedName>
</protein>
<name>A0A0J9RZJ8_DROSI</name>
<organism evidence="1">
    <name type="scientific">Drosophila simulans</name>
    <name type="common">Fruit fly</name>
    <dbReference type="NCBI Taxonomy" id="7240"/>
    <lineage>
        <taxon>Eukaryota</taxon>
        <taxon>Metazoa</taxon>
        <taxon>Ecdysozoa</taxon>
        <taxon>Arthropoda</taxon>
        <taxon>Hexapoda</taxon>
        <taxon>Insecta</taxon>
        <taxon>Pterygota</taxon>
        <taxon>Neoptera</taxon>
        <taxon>Endopterygota</taxon>
        <taxon>Diptera</taxon>
        <taxon>Brachycera</taxon>
        <taxon>Muscomorpha</taxon>
        <taxon>Ephydroidea</taxon>
        <taxon>Drosophilidae</taxon>
        <taxon>Drosophila</taxon>
        <taxon>Sophophora</taxon>
    </lineage>
</organism>
<reference evidence="1" key="1">
    <citation type="journal article" date="2013" name="Genome Res.">
        <title>A second-generation assembly of the Drosophila simulans genome provides new insights into patterns of lineage-specific divergence.</title>
        <authorList>
            <person name="Hu T.T."/>
            <person name="Eisen M.B."/>
            <person name="Thornton K.R."/>
            <person name="Andolfatto P."/>
        </authorList>
    </citation>
    <scope>NUCLEOTIDE SEQUENCE [LARGE SCALE GENOMIC DNA]</scope>
    <source>
        <strain evidence="1">W501</strain>
    </source>
</reference>
<feature type="non-terminal residue" evidence="1">
    <location>
        <position position="186"/>
    </location>
</feature>
<dbReference type="EMBL" id="CM002912">
    <property type="protein sequence ID" value="KMZ01097.1"/>
    <property type="molecule type" value="Genomic_DNA"/>
</dbReference>
<evidence type="ECO:0000313" key="1">
    <source>
        <dbReference type="EMBL" id="KMZ01097.1"/>
    </source>
</evidence>
<dbReference type="Proteomes" id="UP000035880">
    <property type="component" value="Chromosome 3L"/>
</dbReference>
<reference evidence="1" key="3">
    <citation type="submission" date="2015-04" db="EMBL/GenBank/DDBJ databases">
        <authorList>
            <consortium name="FlyBase"/>
        </authorList>
    </citation>
    <scope>NUCLEOTIDE SEQUENCE</scope>
    <source>
        <strain evidence="1">W501</strain>
    </source>
</reference>
<gene>
    <name evidence="1" type="primary">Dsim\GD14998</name>
    <name evidence="1" type="ORF">Dsimw501_GD14998</name>
</gene>
<sequence length="186" mass="19857">MVKSMKMHKMQNALSARLMVNMEMASYPTISQPAILMCDMLVPDNYGHADSVEELQANEVAPDVLSCLLRLTQHLPVVRGGQGGQMVAGGMPHKPQRLRAGDKACAAAGESMDAAPGGQLKDAGTADRDPWPEAPYISEHGSYSRLPSSAFGHNEAGIQIQIQVCKPAAGGFWGSSSGTLWHLNIM</sequence>